<sequence>MTEDELLRETLRECREKRNEYYRAMREFQERNSNQAQQIRDLKDALRHCLSKIAHTVELVEGDCIEGSLGALNELNELVVYIAGVLNPPKEEAKKGG</sequence>
<comment type="caution">
    <text evidence="2">The sequence shown here is derived from an EMBL/GenBank/DDBJ whole genome shotgun (WGS) entry which is preliminary data.</text>
</comment>
<name>A0A0F9PXD4_9ZZZZ</name>
<keyword evidence="1" id="KW-0175">Coiled coil</keyword>
<evidence type="ECO:0000313" key="2">
    <source>
        <dbReference type="EMBL" id="KKN29417.1"/>
    </source>
</evidence>
<proteinExistence type="predicted"/>
<gene>
    <name evidence="2" type="ORF">LCGC14_0844460</name>
</gene>
<accession>A0A0F9PXD4</accession>
<reference evidence="2" key="1">
    <citation type="journal article" date="2015" name="Nature">
        <title>Complex archaea that bridge the gap between prokaryotes and eukaryotes.</title>
        <authorList>
            <person name="Spang A."/>
            <person name="Saw J.H."/>
            <person name="Jorgensen S.L."/>
            <person name="Zaremba-Niedzwiedzka K."/>
            <person name="Martijn J."/>
            <person name="Lind A.E."/>
            <person name="van Eijk R."/>
            <person name="Schleper C."/>
            <person name="Guy L."/>
            <person name="Ettema T.J."/>
        </authorList>
    </citation>
    <scope>NUCLEOTIDE SEQUENCE</scope>
</reference>
<feature type="coiled-coil region" evidence="1">
    <location>
        <begin position="11"/>
        <end position="45"/>
    </location>
</feature>
<protein>
    <submittedName>
        <fullName evidence="2">Uncharacterized protein</fullName>
    </submittedName>
</protein>
<dbReference type="EMBL" id="LAZR01002490">
    <property type="protein sequence ID" value="KKN29417.1"/>
    <property type="molecule type" value="Genomic_DNA"/>
</dbReference>
<evidence type="ECO:0000256" key="1">
    <source>
        <dbReference type="SAM" id="Coils"/>
    </source>
</evidence>
<organism evidence="2">
    <name type="scientific">marine sediment metagenome</name>
    <dbReference type="NCBI Taxonomy" id="412755"/>
    <lineage>
        <taxon>unclassified sequences</taxon>
        <taxon>metagenomes</taxon>
        <taxon>ecological metagenomes</taxon>
    </lineage>
</organism>
<dbReference type="AlphaFoldDB" id="A0A0F9PXD4"/>